<comment type="similarity">
    <text evidence="1">Belongs to the short-chain dehydrogenases/reductases (SDR) family.</text>
</comment>
<evidence type="ECO:0000313" key="4">
    <source>
        <dbReference type="Proteomes" id="UP000095751"/>
    </source>
</evidence>
<protein>
    <submittedName>
        <fullName evidence="3">NAD(P)-binding protein</fullName>
    </submittedName>
</protein>
<organism evidence="3 4">
    <name type="scientific">Fragilariopsis cylindrus CCMP1102</name>
    <dbReference type="NCBI Taxonomy" id="635003"/>
    <lineage>
        <taxon>Eukaryota</taxon>
        <taxon>Sar</taxon>
        <taxon>Stramenopiles</taxon>
        <taxon>Ochrophyta</taxon>
        <taxon>Bacillariophyta</taxon>
        <taxon>Bacillariophyceae</taxon>
        <taxon>Bacillariophycidae</taxon>
        <taxon>Bacillariales</taxon>
        <taxon>Bacillariaceae</taxon>
        <taxon>Fragilariopsis</taxon>
    </lineage>
</organism>
<dbReference type="InParanoid" id="A0A1E7EZA8"/>
<dbReference type="InterPro" id="IPR002347">
    <property type="entry name" value="SDR_fam"/>
</dbReference>
<dbReference type="InterPro" id="IPR036291">
    <property type="entry name" value="NAD(P)-bd_dom_sf"/>
</dbReference>
<evidence type="ECO:0000256" key="1">
    <source>
        <dbReference type="ARBA" id="ARBA00006484"/>
    </source>
</evidence>
<accession>A0A1E7EZA8</accession>
<dbReference type="PANTHER" id="PTHR43639:SF1">
    <property type="entry name" value="SHORT-CHAIN DEHYDROGENASE_REDUCTASE FAMILY PROTEIN"/>
    <property type="match status" value="1"/>
</dbReference>
<dbReference type="Proteomes" id="UP000095751">
    <property type="component" value="Unassembled WGS sequence"/>
</dbReference>
<dbReference type="Pfam" id="PF00106">
    <property type="entry name" value="adh_short"/>
    <property type="match status" value="1"/>
</dbReference>
<dbReference type="PANTHER" id="PTHR43639">
    <property type="entry name" value="OXIDOREDUCTASE, SHORT-CHAIN DEHYDROGENASE/REDUCTASE FAMILY (AFU_ORTHOLOGUE AFUA_5G02870)"/>
    <property type="match status" value="1"/>
</dbReference>
<proteinExistence type="inferred from homology"/>
<sequence length="392" mass="42411">MIKTIKLVFTWSELNKQVKERVKTCHECQKCKRAGKKKYGLLPPKTAESTRWNIVNIDLWGPKSVDPISKETQVDYVAMLALFLSYLLCSTYVSTASGLSSPECVTIRPIAIVTGGTRGIGSGISEALADAGYDLLLTYNTDNNAANGFADQLRARCADDDICVECVGGDISLTSTRDDIFSRFDSRFGGRPLAVMVHNAGQYVGVTSDNVAGLTAGKPLSFGDGSLANSDGTTNMDSLQYYHRMYGEAFVDLCERSLARMSGTGSLVGISAPGVTASLYSPDSSYSMPGSGKCLMEYSMRIYAKIAAERRINANIIVPGVVRTEAWNRLAKTRGLSDETEMMKGIVDRIVPQKRSMDPRDIGDAVAFLCSDTGRFITGTVIPVDGGVHLQH</sequence>
<name>A0A1E7EZA8_9STRA</name>
<dbReference type="AlphaFoldDB" id="A0A1E7EZA8"/>
<reference evidence="3 4" key="1">
    <citation type="submission" date="2016-09" db="EMBL/GenBank/DDBJ databases">
        <title>Extensive genetic diversity and differential bi-allelic expression allows diatom success in the polar Southern Ocean.</title>
        <authorList>
            <consortium name="DOE Joint Genome Institute"/>
            <person name="Mock T."/>
            <person name="Otillar R.P."/>
            <person name="Strauss J."/>
            <person name="Dupont C."/>
            <person name="Frickenhaus S."/>
            <person name="Maumus F."/>
            <person name="Mcmullan M."/>
            <person name="Sanges R."/>
            <person name="Schmutz J."/>
            <person name="Toseland A."/>
            <person name="Valas R."/>
            <person name="Veluchamy A."/>
            <person name="Ward B.J."/>
            <person name="Allen A."/>
            <person name="Barry K."/>
            <person name="Falciatore A."/>
            <person name="Ferrante M."/>
            <person name="Fortunato A.E."/>
            <person name="Gloeckner G."/>
            <person name="Gruber A."/>
            <person name="Hipkin R."/>
            <person name="Janech M."/>
            <person name="Kroth P."/>
            <person name="Leese F."/>
            <person name="Lindquist E."/>
            <person name="Lyon B.R."/>
            <person name="Martin J."/>
            <person name="Mayer C."/>
            <person name="Parker M."/>
            <person name="Quesneville H."/>
            <person name="Raymond J."/>
            <person name="Uhlig C."/>
            <person name="Valentin K.U."/>
            <person name="Worden A.Z."/>
            <person name="Armbrust E.V."/>
            <person name="Bowler C."/>
            <person name="Green B."/>
            <person name="Moulton V."/>
            <person name="Van Oosterhout C."/>
            <person name="Grigoriev I."/>
        </authorList>
    </citation>
    <scope>NUCLEOTIDE SEQUENCE [LARGE SCALE GENOMIC DNA]</scope>
    <source>
        <strain evidence="3 4">CCMP1102</strain>
    </source>
</reference>
<dbReference type="EMBL" id="KV784368">
    <property type="protein sequence ID" value="OEU11338.1"/>
    <property type="molecule type" value="Genomic_DNA"/>
</dbReference>
<gene>
    <name evidence="3" type="ORF">FRACYDRAFT_245648</name>
</gene>
<dbReference type="OrthoDB" id="836at2759"/>
<dbReference type="GO" id="GO:0016491">
    <property type="term" value="F:oxidoreductase activity"/>
    <property type="evidence" value="ECO:0007669"/>
    <property type="project" value="UniProtKB-KW"/>
</dbReference>
<dbReference type="PRINTS" id="PR00081">
    <property type="entry name" value="GDHRDH"/>
</dbReference>
<dbReference type="KEGG" id="fcy:FRACYDRAFT_245648"/>
<keyword evidence="4" id="KW-1185">Reference proteome</keyword>
<dbReference type="Gene3D" id="3.40.50.720">
    <property type="entry name" value="NAD(P)-binding Rossmann-like Domain"/>
    <property type="match status" value="1"/>
</dbReference>
<dbReference type="SUPFAM" id="SSF51735">
    <property type="entry name" value="NAD(P)-binding Rossmann-fold domains"/>
    <property type="match status" value="1"/>
</dbReference>
<keyword evidence="2" id="KW-0560">Oxidoreductase</keyword>
<evidence type="ECO:0000256" key="2">
    <source>
        <dbReference type="ARBA" id="ARBA00023002"/>
    </source>
</evidence>
<evidence type="ECO:0000313" key="3">
    <source>
        <dbReference type="EMBL" id="OEU11338.1"/>
    </source>
</evidence>
<dbReference type="Pfam" id="PF13561">
    <property type="entry name" value="adh_short_C2"/>
    <property type="match status" value="1"/>
</dbReference>